<comment type="caution">
    <text evidence="1">The sequence shown here is derived from an EMBL/GenBank/DDBJ whole genome shotgun (WGS) entry which is preliminary data.</text>
</comment>
<reference evidence="1" key="2">
    <citation type="submission" date="2020-09" db="EMBL/GenBank/DDBJ databases">
        <authorList>
            <person name="Sun Q."/>
            <person name="Kim S."/>
        </authorList>
    </citation>
    <scope>NUCLEOTIDE SEQUENCE</scope>
    <source>
        <strain evidence="1">KCTC 12113</strain>
    </source>
</reference>
<gene>
    <name evidence="1" type="ORF">GCM10007383_23580</name>
</gene>
<dbReference type="AlphaFoldDB" id="A0A918IZ43"/>
<proteinExistence type="predicted"/>
<keyword evidence="2" id="KW-1185">Reference proteome</keyword>
<evidence type="ECO:0000313" key="1">
    <source>
        <dbReference type="EMBL" id="GGW38051.1"/>
    </source>
</evidence>
<protein>
    <submittedName>
        <fullName evidence="1">Uncharacterized protein</fullName>
    </submittedName>
</protein>
<dbReference type="RefSeq" id="WP_026813451.1">
    <property type="nucleotide sequence ID" value="NZ_BMWP01000015.1"/>
</dbReference>
<organism evidence="1 2">
    <name type="scientific">Arenibacter certesii</name>
    <dbReference type="NCBI Taxonomy" id="228955"/>
    <lineage>
        <taxon>Bacteria</taxon>
        <taxon>Pseudomonadati</taxon>
        <taxon>Bacteroidota</taxon>
        <taxon>Flavobacteriia</taxon>
        <taxon>Flavobacteriales</taxon>
        <taxon>Flavobacteriaceae</taxon>
        <taxon>Arenibacter</taxon>
    </lineage>
</organism>
<accession>A0A918IZ43</accession>
<dbReference type="EMBL" id="BMWP01000015">
    <property type="protein sequence ID" value="GGW38051.1"/>
    <property type="molecule type" value="Genomic_DNA"/>
</dbReference>
<sequence length="523" mass="60106">MAPLKSCLTAVFCSLFFLLEAQKLPVDYNFGDKYHDRYKYSNLLDIAEDGMGGSILVRSYYAGIILKPKGFYIEHYNKDLELIAEYNYKLKGLDFINAFVKNGQLNLLLLNYNLSKGAYDYEVHRSPIENYTFTSQTILSIPSHRVSDPLDHNYYNRNFNQGFTTATFFNSDESAFVISTHFKEGKQEKHMLYIFNSTLNKLMEHDFSMELEEKNYAFENLVTTKKLAEVYLVGKAYFKKKRFAATDRKFQYELLKMSKDGAMLQVFDDSDRFPESLKPIIIQDKLICVGFYADRKDNRYNGLAYFDLDPNNLAINTKKYNPFSQQFMEDKFGKRDNSEIKNLVFKDLSLTPDNAILFNAEEYFVTSGVTADPSGTRIKTNRYHYNDIVSAKLSVAGDMVWARNINKTEVTQGDGAYASYSSVTKGDNTYYLISTAAETPQLISGERLFFKQGFSRNRNVFMIMLDKDGKISYEKMIDGYEARLPLMVSMPLIDNNDKSMLYYAKSGSRKQLVKVQVGVGALP</sequence>
<evidence type="ECO:0000313" key="2">
    <source>
        <dbReference type="Proteomes" id="UP000634668"/>
    </source>
</evidence>
<name>A0A918IZ43_9FLAO</name>
<reference evidence="1" key="1">
    <citation type="journal article" date="2014" name="Int. J. Syst. Evol. Microbiol.">
        <title>Complete genome sequence of Corynebacterium casei LMG S-19264T (=DSM 44701T), isolated from a smear-ripened cheese.</title>
        <authorList>
            <consortium name="US DOE Joint Genome Institute (JGI-PGF)"/>
            <person name="Walter F."/>
            <person name="Albersmeier A."/>
            <person name="Kalinowski J."/>
            <person name="Ruckert C."/>
        </authorList>
    </citation>
    <scope>NUCLEOTIDE SEQUENCE</scope>
    <source>
        <strain evidence="1">KCTC 12113</strain>
    </source>
</reference>
<dbReference type="Proteomes" id="UP000634668">
    <property type="component" value="Unassembled WGS sequence"/>
</dbReference>